<reference evidence="1 2" key="2">
    <citation type="journal article" date="2022" name="Mol. Ecol. Resour.">
        <title>The genomes of chicory, endive, great burdock and yacon provide insights into Asteraceae paleo-polyploidization history and plant inulin production.</title>
        <authorList>
            <person name="Fan W."/>
            <person name="Wang S."/>
            <person name="Wang H."/>
            <person name="Wang A."/>
            <person name="Jiang F."/>
            <person name="Liu H."/>
            <person name="Zhao H."/>
            <person name="Xu D."/>
            <person name="Zhang Y."/>
        </authorList>
    </citation>
    <scope>NUCLEOTIDE SEQUENCE [LARGE SCALE GENOMIC DNA]</scope>
    <source>
        <strain evidence="2">cv. Yunnan</strain>
        <tissue evidence="1">Leaves</tissue>
    </source>
</reference>
<reference evidence="2" key="1">
    <citation type="journal article" date="2022" name="Mol. Ecol. Resour.">
        <title>The genomes of chicory, endive, great burdock and yacon provide insights into Asteraceae palaeo-polyploidization history and plant inulin production.</title>
        <authorList>
            <person name="Fan W."/>
            <person name="Wang S."/>
            <person name="Wang H."/>
            <person name="Wang A."/>
            <person name="Jiang F."/>
            <person name="Liu H."/>
            <person name="Zhao H."/>
            <person name="Xu D."/>
            <person name="Zhang Y."/>
        </authorList>
    </citation>
    <scope>NUCLEOTIDE SEQUENCE [LARGE SCALE GENOMIC DNA]</scope>
    <source>
        <strain evidence="2">cv. Yunnan</strain>
    </source>
</reference>
<gene>
    <name evidence="1" type="ORF">L1987_12030</name>
</gene>
<protein>
    <submittedName>
        <fullName evidence="1">Uncharacterized protein</fullName>
    </submittedName>
</protein>
<accession>A0ACB9JCZ8</accession>
<proteinExistence type="predicted"/>
<organism evidence="1 2">
    <name type="scientific">Smallanthus sonchifolius</name>
    <dbReference type="NCBI Taxonomy" id="185202"/>
    <lineage>
        <taxon>Eukaryota</taxon>
        <taxon>Viridiplantae</taxon>
        <taxon>Streptophyta</taxon>
        <taxon>Embryophyta</taxon>
        <taxon>Tracheophyta</taxon>
        <taxon>Spermatophyta</taxon>
        <taxon>Magnoliopsida</taxon>
        <taxon>eudicotyledons</taxon>
        <taxon>Gunneridae</taxon>
        <taxon>Pentapetalae</taxon>
        <taxon>asterids</taxon>
        <taxon>campanulids</taxon>
        <taxon>Asterales</taxon>
        <taxon>Asteraceae</taxon>
        <taxon>Asteroideae</taxon>
        <taxon>Heliantheae alliance</taxon>
        <taxon>Millerieae</taxon>
        <taxon>Smallanthus</taxon>
    </lineage>
</organism>
<keyword evidence="2" id="KW-1185">Reference proteome</keyword>
<dbReference type="Proteomes" id="UP001056120">
    <property type="component" value="Linkage Group LG04"/>
</dbReference>
<comment type="caution">
    <text evidence="1">The sequence shown here is derived from an EMBL/GenBank/DDBJ whole genome shotgun (WGS) entry which is preliminary data.</text>
</comment>
<name>A0ACB9JCZ8_9ASTR</name>
<dbReference type="EMBL" id="CM042021">
    <property type="protein sequence ID" value="KAI3818227.1"/>
    <property type="molecule type" value="Genomic_DNA"/>
</dbReference>
<evidence type="ECO:0000313" key="1">
    <source>
        <dbReference type="EMBL" id="KAI3818227.1"/>
    </source>
</evidence>
<sequence length="638" mass="70005">MEYELKKLADTITSIHEEMFNLREREREMQELNKVTNSRMAWLSFLSLFICLSVAVRLSFTGITIHDDSGTSIWSTPSIGSTVAALQLLDSGNLILQDRFNKTLWQSFDFPTDTIVSGQIFHVGRSLIASTSPADYSDGQYTFMLTSNDGILQLQNLTYYRLSMDSKSIKNSVRPVSYLMVNGSGFNLYGDSGSEIAIKVLMASSVSDSDYRILKITNDGHLVVSRYTNNNWVTDFTTPVDSCQAPFRCGRLGLCSTDGCSCPSGFRIAPNKNSGCSLLDNSLSLPDPCGGNSENYIYVPIGTGLKYFSIDFINPVKTSVRLSTCEALCSANCSCLALFYGNLSGACYLIENQLGSLMSSSKNEEDDKLGFVKVISSSRNKDSTSISDFPVIGIVLLPASGVLLISLLAIWMSRRARNNKMKSNSKKLVDYSSPDDLEMFFIAGLPVRFNHEELVEATMNFSTPIGSGKKNCGQAPILGSENPTTSPQGQSSDSSGSTNPPRARSFYFPLQALEMHEEGRYLDLVEPRLAGRVTIDEAEKLVKVALCCLHEDPSLRPTMTNVVAMLEGTLQVGVPRLESLNFLRIYGRRFTEPSMVVTGTEVETPSGFMVSTTIENNSTSAAPDMFSYMSSQEVSGPR</sequence>
<evidence type="ECO:0000313" key="2">
    <source>
        <dbReference type="Proteomes" id="UP001056120"/>
    </source>
</evidence>